<organism evidence="1 2">
    <name type="scientific">Actinoplanes sandaracinus</name>
    <dbReference type="NCBI Taxonomy" id="3045177"/>
    <lineage>
        <taxon>Bacteria</taxon>
        <taxon>Bacillati</taxon>
        <taxon>Actinomycetota</taxon>
        <taxon>Actinomycetes</taxon>
        <taxon>Micromonosporales</taxon>
        <taxon>Micromonosporaceae</taxon>
        <taxon>Actinoplanes</taxon>
    </lineage>
</organism>
<proteinExistence type="predicted"/>
<dbReference type="Proteomes" id="UP001241758">
    <property type="component" value="Unassembled WGS sequence"/>
</dbReference>
<comment type="caution">
    <text evidence="1">The sequence shown here is derived from an EMBL/GenBank/DDBJ whole genome shotgun (WGS) entry which is preliminary data.</text>
</comment>
<dbReference type="RefSeq" id="WP_282766800.1">
    <property type="nucleotide sequence ID" value="NZ_JASCTH010000043.1"/>
</dbReference>
<accession>A0ABT6X010</accession>
<name>A0ABT6X010_9ACTN</name>
<evidence type="ECO:0000313" key="2">
    <source>
        <dbReference type="Proteomes" id="UP001241758"/>
    </source>
</evidence>
<dbReference type="EMBL" id="JASCTH010000043">
    <property type="protein sequence ID" value="MDI6105333.1"/>
    <property type="molecule type" value="Genomic_DNA"/>
</dbReference>
<reference evidence="1 2" key="1">
    <citation type="submission" date="2023-05" db="EMBL/GenBank/DDBJ databases">
        <title>Actinoplanes sp. NEAU-A12 genome sequencing.</title>
        <authorList>
            <person name="Wang Z.-S."/>
        </authorList>
    </citation>
    <scope>NUCLEOTIDE SEQUENCE [LARGE SCALE GENOMIC DNA]</scope>
    <source>
        <strain evidence="1 2">NEAU-A12</strain>
    </source>
</reference>
<protein>
    <submittedName>
        <fullName evidence="1">Uncharacterized protein</fullName>
    </submittedName>
</protein>
<gene>
    <name evidence="1" type="ORF">QLQ12_42805</name>
</gene>
<evidence type="ECO:0000313" key="1">
    <source>
        <dbReference type="EMBL" id="MDI6105333.1"/>
    </source>
</evidence>
<sequence length="170" mass="18556">MEILLDQIVDLGYGRMHFAVPEVGFVAGEKAFRGLTNGICGAAVPGFLLLGTGLRHGDVGLRFELHDAEPALDDEWEDVVEVSWASIAPNLLVRGPDDVDPEPVALPRGDYRVRFCGVGMQEGFDEESSDGEPPLDRYLLAFWPAPAAGDRIVRTTSAVAARHHRTFRNS</sequence>
<keyword evidence="2" id="KW-1185">Reference proteome</keyword>